<dbReference type="Pfam" id="PF14322">
    <property type="entry name" value="SusD-like_3"/>
    <property type="match status" value="1"/>
</dbReference>
<accession>A0A386HTR6</accession>
<evidence type="ECO:0000259" key="7">
    <source>
        <dbReference type="Pfam" id="PF14322"/>
    </source>
</evidence>
<keyword evidence="9" id="KW-1185">Reference proteome</keyword>
<dbReference type="PROSITE" id="PS51257">
    <property type="entry name" value="PROKAR_LIPOPROTEIN"/>
    <property type="match status" value="1"/>
</dbReference>
<comment type="similarity">
    <text evidence="2">Belongs to the SusD family.</text>
</comment>
<dbReference type="SUPFAM" id="SSF48452">
    <property type="entry name" value="TPR-like"/>
    <property type="match status" value="1"/>
</dbReference>
<dbReference type="Gene3D" id="1.25.40.390">
    <property type="match status" value="1"/>
</dbReference>
<evidence type="ECO:0000256" key="2">
    <source>
        <dbReference type="ARBA" id="ARBA00006275"/>
    </source>
</evidence>
<dbReference type="InterPro" id="IPR033985">
    <property type="entry name" value="SusD-like_N"/>
</dbReference>
<evidence type="ECO:0000313" key="8">
    <source>
        <dbReference type="EMBL" id="AYD49069.1"/>
    </source>
</evidence>
<evidence type="ECO:0000256" key="4">
    <source>
        <dbReference type="ARBA" id="ARBA00023136"/>
    </source>
</evidence>
<dbReference type="Pfam" id="PF07980">
    <property type="entry name" value="SusD_RagB"/>
    <property type="match status" value="1"/>
</dbReference>
<evidence type="ECO:0000313" key="9">
    <source>
        <dbReference type="Proteomes" id="UP000266118"/>
    </source>
</evidence>
<keyword evidence="3" id="KW-0732">Signal</keyword>
<dbReference type="InterPro" id="IPR011990">
    <property type="entry name" value="TPR-like_helical_dom_sf"/>
</dbReference>
<dbReference type="Proteomes" id="UP000266118">
    <property type="component" value="Chromosome"/>
</dbReference>
<evidence type="ECO:0000259" key="6">
    <source>
        <dbReference type="Pfam" id="PF07980"/>
    </source>
</evidence>
<evidence type="ECO:0000256" key="3">
    <source>
        <dbReference type="ARBA" id="ARBA00022729"/>
    </source>
</evidence>
<protein>
    <submittedName>
        <fullName evidence="8">RagB/SusD family nutrient uptake outer membrane protein</fullName>
    </submittedName>
</protein>
<name>A0A386HTR6_9BACT</name>
<proteinExistence type="inferred from homology"/>
<evidence type="ECO:0000256" key="5">
    <source>
        <dbReference type="ARBA" id="ARBA00023237"/>
    </source>
</evidence>
<feature type="domain" description="SusD-like N-terminal" evidence="7">
    <location>
        <begin position="28"/>
        <end position="231"/>
    </location>
</feature>
<dbReference type="AlphaFoldDB" id="A0A386HTR6"/>
<dbReference type="InterPro" id="IPR012944">
    <property type="entry name" value="SusD_RagB_dom"/>
</dbReference>
<keyword evidence="4" id="KW-0472">Membrane</keyword>
<dbReference type="EMBL" id="CP032489">
    <property type="protein sequence ID" value="AYD49069.1"/>
    <property type="molecule type" value="Genomic_DNA"/>
</dbReference>
<keyword evidence="5" id="KW-0998">Cell outer membrane</keyword>
<gene>
    <name evidence="8" type="ORF">D6B99_16460</name>
</gene>
<dbReference type="OrthoDB" id="653598at2"/>
<feature type="domain" description="RagB/SusD" evidence="6">
    <location>
        <begin position="348"/>
        <end position="456"/>
    </location>
</feature>
<reference evidence="8 9" key="1">
    <citation type="submission" date="2018-09" db="EMBL/GenBank/DDBJ databases">
        <title>Arachidicoccus sp. nov., a bacterium isolated from soil.</title>
        <authorList>
            <person name="Weon H.-Y."/>
            <person name="Kwon S.-W."/>
            <person name="Lee S.A."/>
        </authorList>
    </citation>
    <scope>NUCLEOTIDE SEQUENCE [LARGE SCALE GENOMIC DNA]</scope>
    <source>
        <strain evidence="8 9">KIS59-12</strain>
    </source>
</reference>
<dbReference type="RefSeq" id="WP_119990435.1">
    <property type="nucleotide sequence ID" value="NZ_CP032489.1"/>
</dbReference>
<organism evidence="8 9">
    <name type="scientific">Arachidicoccus soli</name>
    <dbReference type="NCBI Taxonomy" id="2341117"/>
    <lineage>
        <taxon>Bacteria</taxon>
        <taxon>Pseudomonadati</taxon>
        <taxon>Bacteroidota</taxon>
        <taxon>Chitinophagia</taxon>
        <taxon>Chitinophagales</taxon>
        <taxon>Chitinophagaceae</taxon>
        <taxon>Arachidicoccus</taxon>
    </lineage>
</organism>
<dbReference type="GO" id="GO:0009279">
    <property type="term" value="C:cell outer membrane"/>
    <property type="evidence" value="ECO:0007669"/>
    <property type="project" value="UniProtKB-SubCell"/>
</dbReference>
<comment type="subcellular location">
    <subcellularLocation>
        <location evidence="1">Cell outer membrane</location>
    </subcellularLocation>
</comment>
<dbReference type="KEGG" id="ark:D6B99_16460"/>
<evidence type="ECO:0000256" key="1">
    <source>
        <dbReference type="ARBA" id="ARBA00004442"/>
    </source>
</evidence>
<sequence length="465" mass="52329">MMKIKINNAPMGALLLIAVMAISGSCKKFLDKKSNTSLVEPTTLNDLQELLDDGVKMNSAATPSYGEVSADDYFVTPTTFTNLSMQDQQYYSWQPVEQLGSGNDWGVCYEKVYNSNYCLDQLKNISVNAQNLSMWDNVKGSALFFRSYYFLELLGDYAKAYDSATASRDLGIALRLSSDFNIPSVRASVVRCYQEVIQDTKQAAALLPPYGANELRPSKMTAYGLLARTYLRTGIYDEALLYADSCLQLNHHLINFNGDEDIKTSITAKLPFKQFNKETIFYTEMNKNGGLQRTDLKSRIDTVLYRSYATNDLRKAAFFSINADGYPYFKGSYSTSLSTLFSGIATDEMLLTRAECFVRVGQIQKGVTDLNNLLMMRYKTGSFIPYTISSQKSALDTILLERRKELVMRGLRWTDLKRLNKEGASITIKRTTLSNNFTLFPNANFYALPIPSNIIQITGMPQNPE</sequence>